<keyword evidence="2" id="KW-0378">Hydrolase</keyword>
<keyword evidence="2" id="KW-0255">Endonuclease</keyword>
<evidence type="ECO:0000313" key="2">
    <source>
        <dbReference type="EMBL" id="AUM59126.1"/>
    </source>
</evidence>
<dbReference type="OrthoDB" id="21336at10239"/>
<dbReference type="GO" id="GO:0004519">
    <property type="term" value="F:endonuclease activity"/>
    <property type="evidence" value="ECO:0007669"/>
    <property type="project" value="UniProtKB-KW"/>
</dbReference>
<feature type="domain" description="HNH nuclease" evidence="1">
    <location>
        <begin position="57"/>
        <end position="100"/>
    </location>
</feature>
<accession>A0A2I6PGG6</accession>
<dbReference type="SUPFAM" id="SSF54060">
    <property type="entry name" value="His-Me finger endonucleases"/>
    <property type="match status" value="1"/>
</dbReference>
<evidence type="ECO:0000313" key="3">
    <source>
        <dbReference type="Proteomes" id="UP000241219"/>
    </source>
</evidence>
<name>A0A2I6PGG6_9CAUD</name>
<dbReference type="Gene3D" id="3.90.75.20">
    <property type="match status" value="1"/>
</dbReference>
<protein>
    <submittedName>
        <fullName evidence="2">HNH homing endonuclease</fullName>
    </submittedName>
</protein>
<dbReference type="InterPro" id="IPR003615">
    <property type="entry name" value="HNH_nuc"/>
</dbReference>
<dbReference type="InterPro" id="IPR044925">
    <property type="entry name" value="His-Me_finger_sf"/>
</dbReference>
<proteinExistence type="predicted"/>
<dbReference type="Pfam" id="PF13392">
    <property type="entry name" value="HNH_3"/>
    <property type="match status" value="1"/>
</dbReference>
<evidence type="ECO:0000259" key="1">
    <source>
        <dbReference type="Pfam" id="PF13392"/>
    </source>
</evidence>
<keyword evidence="3" id="KW-1185">Reference proteome</keyword>
<organism evidence="2 3">
    <name type="scientific">Salmonella phage BPS17W1</name>
    <dbReference type="NCBI Taxonomy" id="2060124"/>
    <lineage>
        <taxon>Viruses</taxon>
        <taxon>Duplodnaviria</taxon>
        <taxon>Heunggongvirae</taxon>
        <taxon>Uroviricota</taxon>
        <taxon>Caudoviricetes</taxon>
        <taxon>Andersonviridae</taxon>
        <taxon>Ounavirinae</taxon>
        <taxon>Felixounavirus</taxon>
        <taxon>Felixounavirus BPS17W1</taxon>
    </lineage>
</organism>
<reference evidence="2 3" key="1">
    <citation type="submission" date="2017-12" db="EMBL/GenBank/DDBJ databases">
        <title>Salmonella phage assemble.</title>
        <authorList>
            <person name="Han H."/>
            <person name="Li X."/>
            <person name="Wang X."/>
            <person name="Zheng S."/>
            <person name="Zhang C."/>
            <person name="Zou Y."/>
            <person name="Zou J."/>
        </authorList>
    </citation>
    <scope>NUCLEOTIDE SEQUENCE [LARGE SCALE GENOMIC DNA]</scope>
</reference>
<keyword evidence="2" id="KW-0540">Nuclease</keyword>
<dbReference type="EMBL" id="MG646669">
    <property type="protein sequence ID" value="AUM59126.1"/>
    <property type="molecule type" value="Genomic_DNA"/>
</dbReference>
<gene>
    <name evidence="2" type="ORF">BPS17W1_38</name>
</gene>
<dbReference type="Proteomes" id="UP000241219">
    <property type="component" value="Segment"/>
</dbReference>
<sequence>MMYDVRNYIEKEYYMPNYHVTEDGRVFRENGVELTQWKSNTGYMKVRFYGRKNRDMYVHRLVAEKYVPNPNNLPIVKHKDDNKLNNHASNLEWGTHSENVKEGYENGCYKFCKRSYAVKATHKVTKEVIVAKSIRELSNVLGYNRKTISSILKGVKEHNNFEHDFEYI</sequence>